<dbReference type="RefSeq" id="WP_285184952.1">
    <property type="nucleotide sequence ID" value="NZ_CP126981.1"/>
</dbReference>
<organism evidence="2 3">
    <name type="scientific">Candidatus Mycobacterium wuenschmannii</name>
    <dbReference type="NCBI Taxonomy" id="3027808"/>
    <lineage>
        <taxon>Bacteria</taxon>
        <taxon>Bacillati</taxon>
        <taxon>Actinomycetota</taxon>
        <taxon>Actinomycetes</taxon>
        <taxon>Mycobacteriales</taxon>
        <taxon>Mycobacteriaceae</taxon>
        <taxon>Mycobacterium</taxon>
    </lineage>
</organism>
<dbReference type="EMBL" id="CP126981">
    <property type="protein sequence ID" value="WIM85879.1"/>
    <property type="molecule type" value="Genomic_DNA"/>
</dbReference>
<name>A0ABY8VQG4_9MYCO</name>
<keyword evidence="1" id="KW-0732">Signal</keyword>
<evidence type="ECO:0000313" key="3">
    <source>
        <dbReference type="Proteomes" id="UP001236585"/>
    </source>
</evidence>
<evidence type="ECO:0008006" key="4">
    <source>
        <dbReference type="Google" id="ProtNLM"/>
    </source>
</evidence>
<protein>
    <recommendedName>
        <fullName evidence="4">Secreted protein</fullName>
    </recommendedName>
</protein>
<accession>A0ABY8VQG4</accession>
<dbReference type="Proteomes" id="UP001236585">
    <property type="component" value="Chromosome"/>
</dbReference>
<feature type="chain" id="PRO_5045190594" description="Secreted protein" evidence="1">
    <location>
        <begin position="31"/>
        <end position="82"/>
    </location>
</feature>
<reference evidence="2 3" key="1">
    <citation type="journal article" date="2023" name="Microbiol. Resour. Announc.">
        <title>Complete Genome Sequence of Mycobacterium wuenschmanii, a novel Nontuberculous Mycobacterium Isolated from a captive population of Amazon Milk Frogs.</title>
        <authorList>
            <person name="Hicks J."/>
            <person name="Zeineldin M."/>
            <person name="Ward H."/>
            <person name="Wuenschmann A."/>
            <person name="Camp P."/>
            <person name="Farrell D."/>
            <person name="Lehman K."/>
            <person name="Thacker T."/>
            <person name="Cuthbert E."/>
        </authorList>
    </citation>
    <scope>NUCLEOTIDE SEQUENCE [LARGE SCALE GENOMIC DNA]</scope>
    <source>
        <strain evidence="2 3">Wuenschmanii</strain>
    </source>
</reference>
<proteinExistence type="predicted"/>
<feature type="signal peptide" evidence="1">
    <location>
        <begin position="1"/>
        <end position="30"/>
    </location>
</feature>
<evidence type="ECO:0000313" key="2">
    <source>
        <dbReference type="EMBL" id="WIM85879.1"/>
    </source>
</evidence>
<evidence type="ECO:0000256" key="1">
    <source>
        <dbReference type="SAM" id="SignalP"/>
    </source>
</evidence>
<keyword evidence="3" id="KW-1185">Reference proteome</keyword>
<gene>
    <name evidence="2" type="ORF">PT015_13070</name>
</gene>
<sequence length="82" mass="8340">MARIHKSTAGLAITAAAAMYGLLGAAAAHADPPICGTQGTPPCAGGSPLTPEQQCAYTAWRTMMPCNWQGQQVPQGTPGSWG</sequence>